<evidence type="ECO:0000313" key="4">
    <source>
        <dbReference type="Proteomes" id="UP000008810"/>
    </source>
</evidence>
<proteinExistence type="predicted"/>
<dbReference type="InterPro" id="IPR006121">
    <property type="entry name" value="HMA_dom"/>
</dbReference>
<sequence length="139" mass="14837">MAVKQKIVIKVEMASGRCRSKAMALVAATPGVDSVALAGDGKDQVVVVGEGVDSINLTSALRKKVGPAEIVQVGEAKKEEKKSADAAAAINYPGYCYYPYHYPPQTALVYEQHYPAAVAGYGHGYPLYAEPERDNCSIM</sequence>
<evidence type="ECO:0000259" key="1">
    <source>
        <dbReference type="PROSITE" id="PS50846"/>
    </source>
</evidence>
<dbReference type="eggNOG" id="KOG0017">
    <property type="taxonomic scope" value="Eukaryota"/>
</dbReference>
<dbReference type="InterPro" id="IPR042885">
    <property type="entry name" value="HIPP47/16"/>
</dbReference>
<dbReference type="KEGG" id="bdi:100845716"/>
<dbReference type="PANTHER" id="PTHR46932:SF9">
    <property type="entry name" value="OS02G0585100 PROTEIN"/>
    <property type="match status" value="1"/>
</dbReference>
<keyword evidence="4" id="KW-1185">Reference proteome</keyword>
<dbReference type="HOGENOM" id="CLU_092610_2_1_1"/>
<dbReference type="Gene3D" id="3.30.70.100">
    <property type="match status" value="1"/>
</dbReference>
<dbReference type="PROSITE" id="PS50846">
    <property type="entry name" value="HMA_2"/>
    <property type="match status" value="1"/>
</dbReference>
<dbReference type="GO" id="GO:0046872">
    <property type="term" value="F:metal ion binding"/>
    <property type="evidence" value="ECO:0007669"/>
    <property type="project" value="InterPro"/>
</dbReference>
<dbReference type="Proteomes" id="UP000008810">
    <property type="component" value="Chromosome 3"/>
</dbReference>
<dbReference type="EnsemblPlants" id="PNT68932">
    <property type="protein sequence ID" value="PNT68932"/>
    <property type="gene ID" value="BRADI_3g47232v3"/>
</dbReference>
<dbReference type="STRING" id="15368.I1IB06"/>
<reference evidence="3" key="3">
    <citation type="submission" date="2018-08" db="UniProtKB">
        <authorList>
            <consortium name="EnsemblPlants"/>
        </authorList>
    </citation>
    <scope>IDENTIFICATION</scope>
    <source>
        <strain evidence="3">cv. Bd21</strain>
    </source>
</reference>
<reference evidence="2" key="2">
    <citation type="submission" date="2017-06" db="EMBL/GenBank/DDBJ databases">
        <title>WGS assembly of Brachypodium distachyon.</title>
        <authorList>
            <consortium name="The International Brachypodium Initiative"/>
            <person name="Lucas S."/>
            <person name="Harmon-Smith M."/>
            <person name="Lail K."/>
            <person name="Tice H."/>
            <person name="Grimwood J."/>
            <person name="Bruce D."/>
            <person name="Barry K."/>
            <person name="Shu S."/>
            <person name="Lindquist E."/>
            <person name="Wang M."/>
            <person name="Pitluck S."/>
            <person name="Vogel J.P."/>
            <person name="Garvin D.F."/>
            <person name="Mockler T.C."/>
            <person name="Schmutz J."/>
            <person name="Rokhsar D."/>
            <person name="Bevan M.W."/>
        </authorList>
    </citation>
    <scope>NUCLEOTIDE SEQUENCE</scope>
    <source>
        <strain evidence="2">Bd21</strain>
    </source>
</reference>
<dbReference type="PANTHER" id="PTHR46932">
    <property type="entry name" value="HEAVY METAL-ASSOCIATED ISOPRENYLATED PLANT PROTEIN 47"/>
    <property type="match status" value="1"/>
</dbReference>
<dbReference type="Pfam" id="PF00403">
    <property type="entry name" value="HMA"/>
    <property type="match status" value="1"/>
</dbReference>
<name>I1IB06_BRADI</name>
<reference evidence="2 3" key="1">
    <citation type="journal article" date="2010" name="Nature">
        <title>Genome sequencing and analysis of the model grass Brachypodium distachyon.</title>
        <authorList>
            <consortium name="International Brachypodium Initiative"/>
        </authorList>
    </citation>
    <scope>NUCLEOTIDE SEQUENCE [LARGE SCALE GENOMIC DNA]</scope>
    <source>
        <strain evidence="2">Bd21</strain>
        <strain evidence="3">cv. Bd21</strain>
    </source>
</reference>
<dbReference type="OMA" id="EFPSNIC"/>
<dbReference type="OrthoDB" id="692882at2759"/>
<evidence type="ECO:0000313" key="2">
    <source>
        <dbReference type="EMBL" id="PNT68932.1"/>
    </source>
</evidence>
<dbReference type="RefSeq" id="XP_003575245.1">
    <property type="nucleotide sequence ID" value="XM_003575197.4"/>
</dbReference>
<feature type="domain" description="HMA" evidence="1">
    <location>
        <begin position="4"/>
        <end position="73"/>
    </location>
</feature>
<dbReference type="EMBL" id="CM000882">
    <property type="protein sequence ID" value="PNT68932.1"/>
    <property type="molecule type" value="Genomic_DNA"/>
</dbReference>
<dbReference type="AlphaFoldDB" id="I1IB06"/>
<dbReference type="Gramene" id="PNT68932">
    <property type="protein sequence ID" value="PNT68932"/>
    <property type="gene ID" value="BRADI_3g47232v3"/>
</dbReference>
<accession>I1IB06</accession>
<evidence type="ECO:0000313" key="3">
    <source>
        <dbReference type="EnsemblPlants" id="PNT68932"/>
    </source>
</evidence>
<organism evidence="3">
    <name type="scientific">Brachypodium distachyon</name>
    <name type="common">Purple false brome</name>
    <name type="synonym">Trachynia distachya</name>
    <dbReference type="NCBI Taxonomy" id="15368"/>
    <lineage>
        <taxon>Eukaryota</taxon>
        <taxon>Viridiplantae</taxon>
        <taxon>Streptophyta</taxon>
        <taxon>Embryophyta</taxon>
        <taxon>Tracheophyta</taxon>
        <taxon>Spermatophyta</taxon>
        <taxon>Magnoliopsida</taxon>
        <taxon>Liliopsida</taxon>
        <taxon>Poales</taxon>
        <taxon>Poaceae</taxon>
        <taxon>BOP clade</taxon>
        <taxon>Pooideae</taxon>
        <taxon>Stipodae</taxon>
        <taxon>Brachypodieae</taxon>
        <taxon>Brachypodium</taxon>
    </lineage>
</organism>
<protein>
    <recommendedName>
        <fullName evidence="1">HMA domain-containing protein</fullName>
    </recommendedName>
</protein>
<gene>
    <name evidence="3" type="primary">LOC100845716</name>
    <name evidence="2" type="ORF">BRADI_3g47232v3</name>
</gene>
<dbReference type="GeneID" id="100845716"/>